<name>A0ABS4JXA6_9FIRM</name>
<evidence type="ECO:0000313" key="1">
    <source>
        <dbReference type="EMBL" id="MBP2019531.1"/>
    </source>
</evidence>
<dbReference type="InterPro" id="IPR007822">
    <property type="entry name" value="LANC-like"/>
</dbReference>
<dbReference type="Gene3D" id="1.50.10.20">
    <property type="match status" value="1"/>
</dbReference>
<protein>
    <submittedName>
        <fullName evidence="1">Lantibiotic modifying enzyme</fullName>
    </submittedName>
</protein>
<organism evidence="1 2">
    <name type="scientific">Symbiobacterium terraclitae</name>
    <dbReference type="NCBI Taxonomy" id="557451"/>
    <lineage>
        <taxon>Bacteria</taxon>
        <taxon>Bacillati</taxon>
        <taxon>Bacillota</taxon>
        <taxon>Clostridia</taxon>
        <taxon>Eubacteriales</taxon>
        <taxon>Symbiobacteriaceae</taxon>
        <taxon>Symbiobacterium</taxon>
    </lineage>
</organism>
<sequence>MDGYRAELLEAAAAIGRTLCRDAWYDRTGRHCNWMGRQDIQDGLLARYSVRAAALGPELYGGSAGIALFLTELHRATGDPAFAATARAALRRSVRYMQRSPTGASPLSFFAGHLGLLWAACRLTDAAAGADLADEMGWLAACVLDGMATAHTLDVISGNAGAIPVLLALSRRPGYKAFADLAVACGEELCREASWSGEMCWWDSGRLSGTRDARPATGFSHGASGCGLALMALHAATGDGRFLRTARGAFAFEDSLYSPAAGNWVDTRFPYRAEEGEVQGTFQRGWCHGGPGIAIARMLAALLDPEMAAQHRRMAEAGVRVAGAALSERLTQTGYDATLCHGIAGLSEVLLMYGDWFDGSCRQRAVDAALALVRRYGASGGWPSGVNAGGPNPSLMIGTAGIGYHLLRLCDPTVPPVLALMLTPGRLSR</sequence>
<dbReference type="SUPFAM" id="SSF158745">
    <property type="entry name" value="LanC-like"/>
    <property type="match status" value="1"/>
</dbReference>
<dbReference type="Pfam" id="PF05147">
    <property type="entry name" value="LANC_like"/>
    <property type="match status" value="1"/>
</dbReference>
<evidence type="ECO:0000313" key="2">
    <source>
        <dbReference type="Proteomes" id="UP001519289"/>
    </source>
</evidence>
<dbReference type="PRINTS" id="PR01955">
    <property type="entry name" value="LANCFRANKIA"/>
</dbReference>
<proteinExistence type="predicted"/>
<gene>
    <name evidence="1" type="ORF">J2Z79_002973</name>
</gene>
<dbReference type="SMART" id="SM01260">
    <property type="entry name" value="LANC_like"/>
    <property type="match status" value="1"/>
</dbReference>
<dbReference type="EMBL" id="JAGGLG010000030">
    <property type="protein sequence ID" value="MBP2019531.1"/>
    <property type="molecule type" value="Genomic_DNA"/>
</dbReference>
<dbReference type="RefSeq" id="WP_209467638.1">
    <property type="nucleotide sequence ID" value="NZ_JAGGLG010000030.1"/>
</dbReference>
<reference evidence="1 2" key="1">
    <citation type="submission" date="2021-03" db="EMBL/GenBank/DDBJ databases">
        <title>Genomic Encyclopedia of Type Strains, Phase IV (KMG-IV): sequencing the most valuable type-strain genomes for metagenomic binning, comparative biology and taxonomic classification.</title>
        <authorList>
            <person name="Goeker M."/>
        </authorList>
    </citation>
    <scope>NUCLEOTIDE SEQUENCE [LARGE SCALE GENOMIC DNA]</scope>
    <source>
        <strain evidence="1 2">DSM 27138</strain>
    </source>
</reference>
<comment type="caution">
    <text evidence="1">The sequence shown here is derived from an EMBL/GenBank/DDBJ whole genome shotgun (WGS) entry which is preliminary data.</text>
</comment>
<dbReference type="PRINTS" id="PR01950">
    <property type="entry name" value="LANCSUPER"/>
</dbReference>
<dbReference type="Proteomes" id="UP001519289">
    <property type="component" value="Unassembled WGS sequence"/>
</dbReference>
<accession>A0ABS4JXA6</accession>
<keyword evidence="2" id="KW-1185">Reference proteome</keyword>